<dbReference type="SMART" id="SM00297">
    <property type="entry name" value="BROMO"/>
    <property type="match status" value="1"/>
</dbReference>
<dbReference type="InterPro" id="IPR001487">
    <property type="entry name" value="Bromodomain"/>
</dbReference>
<evidence type="ECO:0000256" key="2">
    <source>
        <dbReference type="PROSITE-ProRule" id="PRU00035"/>
    </source>
</evidence>
<dbReference type="PANTHER" id="PTHR22880">
    <property type="entry name" value="FALZ-RELATED BROMODOMAIN-CONTAINING PROTEINS"/>
    <property type="match status" value="1"/>
</dbReference>
<evidence type="ECO:0000256" key="1">
    <source>
        <dbReference type="ARBA" id="ARBA00023117"/>
    </source>
</evidence>
<dbReference type="EMBL" id="CAWUOM010000002">
    <property type="protein sequence ID" value="CAK7262815.1"/>
    <property type="molecule type" value="Genomic_DNA"/>
</dbReference>
<feature type="region of interest" description="Disordered" evidence="3">
    <location>
        <begin position="251"/>
        <end position="272"/>
    </location>
</feature>
<accession>A0ABP0D3M4</accession>
<evidence type="ECO:0000259" key="4">
    <source>
        <dbReference type="PROSITE" id="PS50014"/>
    </source>
</evidence>
<dbReference type="Pfam" id="PF00439">
    <property type="entry name" value="Bromodomain"/>
    <property type="match status" value="1"/>
</dbReference>
<dbReference type="SUPFAM" id="SSF47370">
    <property type="entry name" value="Bromodomain"/>
    <property type="match status" value="1"/>
</dbReference>
<evidence type="ECO:0000313" key="6">
    <source>
        <dbReference type="Proteomes" id="UP001642501"/>
    </source>
</evidence>
<proteinExistence type="predicted"/>
<reference evidence="5 6" key="1">
    <citation type="submission" date="2024-01" db="EMBL/GenBank/DDBJ databases">
        <authorList>
            <person name="Allen C."/>
            <person name="Tagirdzhanova G."/>
        </authorList>
    </citation>
    <scope>NUCLEOTIDE SEQUENCE [LARGE SCALE GENOMIC DNA]</scope>
    <source>
        <strain evidence="5 6">CBS 573.63</strain>
    </source>
</reference>
<dbReference type="InterPro" id="IPR050935">
    <property type="entry name" value="Bromo_chromatin_reader"/>
</dbReference>
<evidence type="ECO:0000256" key="3">
    <source>
        <dbReference type="SAM" id="MobiDB-lite"/>
    </source>
</evidence>
<protein>
    <recommendedName>
        <fullName evidence="4">Bromo domain-containing protein</fullName>
    </recommendedName>
</protein>
<name>A0ABP0D3M4_9PEZI</name>
<dbReference type="Proteomes" id="UP001642501">
    <property type="component" value="Unassembled WGS sequence"/>
</dbReference>
<comment type="caution">
    <text evidence="5">The sequence shown here is derived from an EMBL/GenBank/DDBJ whole genome shotgun (WGS) entry which is preliminary data.</text>
</comment>
<gene>
    <name evidence="5" type="ORF">SEPCBS57363_000236</name>
</gene>
<dbReference type="PRINTS" id="PR00503">
    <property type="entry name" value="BROMODOMAIN"/>
</dbReference>
<feature type="domain" description="Bromo" evidence="4">
    <location>
        <begin position="331"/>
        <end position="396"/>
    </location>
</feature>
<feature type="compositionally biased region" description="Polar residues" evidence="3">
    <location>
        <begin position="262"/>
        <end position="272"/>
    </location>
</feature>
<keyword evidence="1 2" id="KW-0103">Bromodomain</keyword>
<dbReference type="PANTHER" id="PTHR22880:SF225">
    <property type="entry name" value="BROMODOMAIN-CONTAINING PROTEIN BET-1-RELATED"/>
    <property type="match status" value="1"/>
</dbReference>
<sequence>MFNKSNTANGTYADGDSDMSHNKKIEYLVHLNDVSVEAFSHVQYFLYTGQVIPESTDIGSTSEREGQGIASYDLLVSIWKLGHRFGIDGICECVLEAMAENKRLTQSIPATKILVQVWKDTPEGSSIRRLLLSWAAEYLRSSEERRSDFAKALPQELLSELVVAMSSSYSDFWGIPTDLDDGNGDSRLVDSNSIGRANGKRYLEEDEYDSMQGGVDASANGNGSIHVRRSPPAAKRARFFDSYPVNNGSGTISSGPAVPSMNVDSTSATSSPALKSMRTALPNAQRIFPKKRLSQSVDPRAFSPAQKLKFCSDLLNRMLSGPGFWTRLVGPFREPVDPSSEGIPDYFIKVQRPMDLGTIKANLDEHRYRSPDEFLADMRQIFSNVYTYWKRTDTIWSTCERLEKTFEEKYSHMNKWLGKLDDEVL</sequence>
<dbReference type="PROSITE" id="PS50014">
    <property type="entry name" value="BROMODOMAIN_2"/>
    <property type="match status" value="1"/>
</dbReference>
<dbReference type="InterPro" id="IPR036427">
    <property type="entry name" value="Bromodomain-like_sf"/>
</dbReference>
<evidence type="ECO:0000313" key="5">
    <source>
        <dbReference type="EMBL" id="CAK7262815.1"/>
    </source>
</evidence>
<organism evidence="5 6">
    <name type="scientific">Sporothrix epigloea</name>
    <dbReference type="NCBI Taxonomy" id="1892477"/>
    <lineage>
        <taxon>Eukaryota</taxon>
        <taxon>Fungi</taxon>
        <taxon>Dikarya</taxon>
        <taxon>Ascomycota</taxon>
        <taxon>Pezizomycotina</taxon>
        <taxon>Sordariomycetes</taxon>
        <taxon>Sordariomycetidae</taxon>
        <taxon>Ophiostomatales</taxon>
        <taxon>Ophiostomataceae</taxon>
        <taxon>Sporothrix</taxon>
    </lineage>
</organism>
<keyword evidence="6" id="KW-1185">Reference proteome</keyword>
<dbReference type="Gene3D" id="1.20.920.10">
    <property type="entry name" value="Bromodomain-like"/>
    <property type="match status" value="1"/>
</dbReference>